<proteinExistence type="predicted"/>
<keyword evidence="3" id="KW-1185">Reference proteome</keyword>
<protein>
    <recommendedName>
        <fullName evidence="4">DUF2059 domain-containing protein</fullName>
    </recommendedName>
</protein>
<evidence type="ECO:0000256" key="1">
    <source>
        <dbReference type="SAM" id="SignalP"/>
    </source>
</evidence>
<dbReference type="RefSeq" id="WP_167638271.1">
    <property type="nucleotide sequence ID" value="NZ_JAATOP010000006.1"/>
</dbReference>
<gene>
    <name evidence="2" type="ORF">HCZ30_10645</name>
</gene>
<accession>A0ABX0W045</accession>
<organism evidence="2 3">
    <name type="scientific">Marivivens donghaensis</name>
    <dbReference type="NCBI Taxonomy" id="1699413"/>
    <lineage>
        <taxon>Bacteria</taxon>
        <taxon>Pseudomonadati</taxon>
        <taxon>Pseudomonadota</taxon>
        <taxon>Alphaproteobacteria</taxon>
        <taxon>Rhodobacterales</taxon>
        <taxon>Paracoccaceae</taxon>
        <taxon>Marivivens group</taxon>
        <taxon>Marivivens</taxon>
    </lineage>
</organism>
<evidence type="ECO:0000313" key="2">
    <source>
        <dbReference type="EMBL" id="NIY72886.1"/>
    </source>
</evidence>
<feature type="signal peptide" evidence="1">
    <location>
        <begin position="1"/>
        <end position="20"/>
    </location>
</feature>
<sequence>MFERLTISFLTLLCAAPVAAQDLAEQVWDAGRMDEFAAVTRMEDIASAQNIAAAWLPYESDFTNVEALYIAPTVRDAIHAAFIAALDEDHAEEILAFLRSEPGQAMTAHELEGRKEFYDDSALEEGRAMLTAMVFTEPEKYELLSDYIEVNDLIEQNLVIGLNFEMALNAGASEVLPPELQTDPSLLASQLQSEAEWMRADITDWLESYLAYSYGDVPEDQFREIFEFSVTEAGQAYNTALFDAYAAYSEVAARRLGKTLMEMTMATQL</sequence>
<keyword evidence="1" id="KW-0732">Signal</keyword>
<dbReference type="EMBL" id="JAATOP010000006">
    <property type="protein sequence ID" value="NIY72886.1"/>
    <property type="molecule type" value="Genomic_DNA"/>
</dbReference>
<name>A0ABX0W045_9RHOB</name>
<evidence type="ECO:0008006" key="4">
    <source>
        <dbReference type="Google" id="ProtNLM"/>
    </source>
</evidence>
<evidence type="ECO:0000313" key="3">
    <source>
        <dbReference type="Proteomes" id="UP000709466"/>
    </source>
</evidence>
<reference evidence="2 3" key="1">
    <citation type="submission" date="2020-03" db="EMBL/GenBank/DDBJ databases">
        <title>Bacterial isolates of synthetic phycosphere.</title>
        <authorList>
            <person name="Fu H."/>
            <person name="Moran M.A."/>
        </authorList>
    </citation>
    <scope>NUCLEOTIDE SEQUENCE [LARGE SCALE GENOMIC DNA]</scope>
    <source>
        <strain evidence="2 3">HF1</strain>
    </source>
</reference>
<dbReference type="Proteomes" id="UP000709466">
    <property type="component" value="Unassembled WGS sequence"/>
</dbReference>
<feature type="chain" id="PRO_5046167912" description="DUF2059 domain-containing protein" evidence="1">
    <location>
        <begin position="21"/>
        <end position="269"/>
    </location>
</feature>
<comment type="caution">
    <text evidence="2">The sequence shown here is derived from an EMBL/GenBank/DDBJ whole genome shotgun (WGS) entry which is preliminary data.</text>
</comment>